<comment type="caution">
    <text evidence="7">The sequence shown here is derived from an EMBL/GenBank/DDBJ whole genome shotgun (WGS) entry which is preliminary data.</text>
</comment>
<dbReference type="RefSeq" id="WP_233055028.1">
    <property type="nucleotide sequence ID" value="NZ_JAIMJA010000038.1"/>
</dbReference>
<evidence type="ECO:0000256" key="5">
    <source>
        <dbReference type="ARBA" id="ARBA00023136"/>
    </source>
</evidence>
<evidence type="ECO:0000313" key="8">
    <source>
        <dbReference type="Proteomes" id="UP001201273"/>
    </source>
</evidence>
<evidence type="ECO:0000256" key="3">
    <source>
        <dbReference type="ARBA" id="ARBA00022692"/>
    </source>
</evidence>
<dbReference type="EMBL" id="JAIMJA010000038">
    <property type="protein sequence ID" value="MCE2597276.1"/>
    <property type="molecule type" value="Genomic_DNA"/>
</dbReference>
<dbReference type="Pfam" id="PF03899">
    <property type="entry name" value="ATP-synt_I"/>
    <property type="match status" value="1"/>
</dbReference>
<dbReference type="Proteomes" id="UP001201273">
    <property type="component" value="Unassembled WGS sequence"/>
</dbReference>
<gene>
    <name evidence="7" type="ORF">K6Y31_21105</name>
</gene>
<feature type="transmembrane region" description="Helical" evidence="6">
    <location>
        <begin position="104"/>
        <end position="124"/>
    </location>
</feature>
<comment type="subcellular location">
    <subcellularLocation>
        <location evidence="1">Cell membrane</location>
        <topology evidence="1">Multi-pass membrane protein</topology>
    </subcellularLocation>
</comment>
<evidence type="ECO:0000256" key="2">
    <source>
        <dbReference type="ARBA" id="ARBA00022475"/>
    </source>
</evidence>
<dbReference type="InterPro" id="IPR005598">
    <property type="entry name" value="ATP_synth_I"/>
</dbReference>
<name>A0ABS8WHN6_9GAMM</name>
<sequence>MSGKLVDQSRQAALKHVGFQTLLVLAVTLVCGLVSGLGAGLSALVGGAVYIVPNLVFVWLAFAYAGARQSKSVVMSLYLGEVVKLILTIVMLAIALAWMELDIFSLYLAFAVALVAQWSIPFFFNHNSGMKNGCSR</sequence>
<keyword evidence="8" id="KW-1185">Reference proteome</keyword>
<evidence type="ECO:0000256" key="6">
    <source>
        <dbReference type="SAM" id="Phobius"/>
    </source>
</evidence>
<proteinExistence type="predicted"/>
<feature type="transmembrane region" description="Helical" evidence="6">
    <location>
        <begin position="47"/>
        <end position="65"/>
    </location>
</feature>
<keyword evidence="2" id="KW-1003">Cell membrane</keyword>
<keyword evidence="3 6" id="KW-0812">Transmembrane</keyword>
<evidence type="ECO:0000256" key="1">
    <source>
        <dbReference type="ARBA" id="ARBA00004651"/>
    </source>
</evidence>
<feature type="transmembrane region" description="Helical" evidence="6">
    <location>
        <begin position="21"/>
        <end position="41"/>
    </location>
</feature>
<keyword evidence="4 6" id="KW-1133">Transmembrane helix</keyword>
<accession>A0ABS8WHN6</accession>
<evidence type="ECO:0000313" key="7">
    <source>
        <dbReference type="EMBL" id="MCE2597276.1"/>
    </source>
</evidence>
<reference evidence="7 8" key="1">
    <citation type="journal article" date="2022" name="Environ. Microbiol. Rep.">
        <title>Eco-phylogenetic analyses reveal divergent evolution of vitamin B12 metabolism in the marine bacterial family 'Psychromonadaceae'.</title>
        <authorList>
            <person name="Jin X."/>
            <person name="Yang Y."/>
            <person name="Cao H."/>
            <person name="Gao B."/>
            <person name="Zhao Z."/>
        </authorList>
    </citation>
    <scope>NUCLEOTIDE SEQUENCE [LARGE SCALE GENOMIC DNA]</scope>
    <source>
        <strain evidence="7 8">MKS20</strain>
    </source>
</reference>
<feature type="transmembrane region" description="Helical" evidence="6">
    <location>
        <begin position="77"/>
        <end position="98"/>
    </location>
</feature>
<evidence type="ECO:0000256" key="4">
    <source>
        <dbReference type="ARBA" id="ARBA00022989"/>
    </source>
</evidence>
<protein>
    <submittedName>
        <fullName evidence="7">ATP synthase subunit I</fullName>
    </submittedName>
</protein>
<organism evidence="7 8">
    <name type="scientific">Motilimonas cestriensis</name>
    <dbReference type="NCBI Taxonomy" id="2742685"/>
    <lineage>
        <taxon>Bacteria</taxon>
        <taxon>Pseudomonadati</taxon>
        <taxon>Pseudomonadota</taxon>
        <taxon>Gammaproteobacteria</taxon>
        <taxon>Alteromonadales</taxon>
        <taxon>Alteromonadales genera incertae sedis</taxon>
        <taxon>Motilimonas</taxon>
    </lineage>
</organism>
<keyword evidence="5 6" id="KW-0472">Membrane</keyword>